<keyword evidence="4" id="KW-1185">Reference proteome</keyword>
<dbReference type="STRING" id="1837282.A6F49_04135"/>
<organism evidence="3 4">
    <name type="scientific">Enteractinococcus helveticum</name>
    <dbReference type="NCBI Taxonomy" id="1837282"/>
    <lineage>
        <taxon>Bacteria</taxon>
        <taxon>Bacillati</taxon>
        <taxon>Actinomycetota</taxon>
        <taxon>Actinomycetes</taxon>
        <taxon>Micrococcales</taxon>
        <taxon>Micrococcaceae</taxon>
    </lineage>
</organism>
<keyword evidence="1" id="KW-1133">Transmembrane helix</keyword>
<feature type="transmembrane region" description="Helical" evidence="1">
    <location>
        <begin position="211"/>
        <end position="230"/>
    </location>
</feature>
<dbReference type="Proteomes" id="UP000078292">
    <property type="component" value="Unassembled WGS sequence"/>
</dbReference>
<feature type="transmembrane region" description="Helical" evidence="1">
    <location>
        <begin position="73"/>
        <end position="98"/>
    </location>
</feature>
<keyword evidence="1" id="KW-0812">Transmembrane</keyword>
<dbReference type="InterPro" id="IPR052734">
    <property type="entry name" value="Nod_factor_acetyltransferase"/>
</dbReference>
<keyword evidence="1" id="KW-0472">Membrane</keyword>
<feature type="transmembrane region" description="Helical" evidence="1">
    <location>
        <begin position="143"/>
        <end position="162"/>
    </location>
</feature>
<sequence>MDWVDTAKAISIILVVVLHLRDQFEQFSLQSPQLDFFTEVSANLRMPMFFAVAGLFASKWLSKSWRDLGQGKLALLVWVFILWQPVVFAYRLLVHWVLDGLSWQYTAEQALRVLASPIRPNGELWFLWTLALFFVIGRWTAKFSPIAQVATAASVSLIWMTLVEPSLPEIVYDAIGSGWHGIFRYYFLFIGFALFSKQIRTAVSHLKWHTSALLFCIWLDASLLAAYYEIPPNASLFILSLLGVAGGIGLANLIGGLALLRYLGRQTLPIYLAHSAIIAIFLCEITALGLTPAVTFNLYLSTLILTTVVIACALGLSQLKPLKYMYQRPAFPSERVASPSKRKSVA</sequence>
<comment type="caution">
    <text evidence="3">The sequence shown here is derived from an EMBL/GenBank/DDBJ whole genome shotgun (WGS) entry which is preliminary data.</text>
</comment>
<dbReference type="InterPro" id="IPR002656">
    <property type="entry name" value="Acyl_transf_3_dom"/>
</dbReference>
<feature type="domain" description="Acyltransferase 3" evidence="2">
    <location>
        <begin position="2"/>
        <end position="314"/>
    </location>
</feature>
<protein>
    <recommendedName>
        <fullName evidence="2">Acyltransferase 3 domain-containing protein</fullName>
    </recommendedName>
</protein>
<feature type="transmembrane region" description="Helical" evidence="1">
    <location>
        <begin position="271"/>
        <end position="290"/>
    </location>
</feature>
<dbReference type="EMBL" id="LXEY01000007">
    <property type="protein sequence ID" value="OAV62856.1"/>
    <property type="molecule type" value="Genomic_DNA"/>
</dbReference>
<name>A0A1B7M2M9_9MICC</name>
<feature type="transmembrane region" description="Helical" evidence="1">
    <location>
        <begin position="236"/>
        <end position="259"/>
    </location>
</feature>
<reference evidence="3 4" key="1">
    <citation type="submission" date="2016-04" db="EMBL/GenBank/DDBJ databases">
        <title>First whole genome shotgun sequence of the bacterium Enteractinococcus sp. strain UASWS1574.</title>
        <authorList>
            <person name="Crovadore J."/>
            <person name="Chablais R."/>
            <person name="Lefort F."/>
        </authorList>
    </citation>
    <scope>NUCLEOTIDE SEQUENCE [LARGE SCALE GENOMIC DNA]</scope>
    <source>
        <strain evidence="3 4">UASWS1574</strain>
    </source>
</reference>
<gene>
    <name evidence="3" type="ORF">A6F49_04135</name>
</gene>
<dbReference type="PANTHER" id="PTHR37312:SF1">
    <property type="entry name" value="MEMBRANE-BOUND ACYLTRANSFERASE YKRP-RELATED"/>
    <property type="match status" value="1"/>
</dbReference>
<accession>A0A1B7M2M9</accession>
<evidence type="ECO:0000256" key="1">
    <source>
        <dbReference type="SAM" id="Phobius"/>
    </source>
</evidence>
<proteinExistence type="predicted"/>
<feature type="transmembrane region" description="Helical" evidence="1">
    <location>
        <begin position="182"/>
        <end position="199"/>
    </location>
</feature>
<dbReference type="AlphaFoldDB" id="A0A1B7M2M9"/>
<evidence type="ECO:0000259" key="2">
    <source>
        <dbReference type="Pfam" id="PF01757"/>
    </source>
</evidence>
<dbReference type="GO" id="GO:0016747">
    <property type="term" value="F:acyltransferase activity, transferring groups other than amino-acyl groups"/>
    <property type="evidence" value="ECO:0007669"/>
    <property type="project" value="InterPro"/>
</dbReference>
<evidence type="ECO:0000313" key="3">
    <source>
        <dbReference type="EMBL" id="OAV62856.1"/>
    </source>
</evidence>
<feature type="transmembrane region" description="Helical" evidence="1">
    <location>
        <begin position="118"/>
        <end position="136"/>
    </location>
</feature>
<feature type="transmembrane region" description="Helical" evidence="1">
    <location>
        <begin position="296"/>
        <end position="316"/>
    </location>
</feature>
<dbReference type="PANTHER" id="PTHR37312">
    <property type="entry name" value="MEMBRANE-BOUND ACYLTRANSFERASE YKRP-RELATED"/>
    <property type="match status" value="1"/>
</dbReference>
<dbReference type="Pfam" id="PF01757">
    <property type="entry name" value="Acyl_transf_3"/>
    <property type="match status" value="1"/>
</dbReference>
<evidence type="ECO:0000313" key="4">
    <source>
        <dbReference type="Proteomes" id="UP000078292"/>
    </source>
</evidence>